<dbReference type="GeneTree" id="ENSGT00940000162166"/>
<dbReference type="OrthoDB" id="3176171at2759"/>
<dbReference type="GO" id="GO:0015630">
    <property type="term" value="C:microtubule cytoskeleton"/>
    <property type="evidence" value="ECO:0007669"/>
    <property type="project" value="TreeGrafter"/>
</dbReference>
<dbReference type="Ensembl" id="ENSLLET00000032898.1">
    <property type="protein sequence ID" value="ENSLLEP00000031683.1"/>
    <property type="gene ID" value="ENSLLEG00000020044.1"/>
</dbReference>
<dbReference type="PANTHER" id="PTHR47972:SF63">
    <property type="entry name" value="KINESIN FAMILY MEMBER 25"/>
    <property type="match status" value="1"/>
</dbReference>
<dbReference type="GO" id="GO:0005524">
    <property type="term" value="F:ATP binding"/>
    <property type="evidence" value="ECO:0007669"/>
    <property type="project" value="UniProtKB-KW"/>
</dbReference>
<dbReference type="Gene3D" id="3.40.850.10">
    <property type="entry name" value="Kinesin motor domain"/>
    <property type="match status" value="1"/>
</dbReference>
<feature type="domain" description="Kinesin motor" evidence="7">
    <location>
        <begin position="1"/>
        <end position="265"/>
    </location>
</feature>
<dbReference type="AlphaFoldDB" id="A0A8C5Q227"/>
<keyword evidence="3" id="KW-0067">ATP-binding</keyword>
<evidence type="ECO:0000256" key="1">
    <source>
        <dbReference type="ARBA" id="ARBA00004245"/>
    </source>
</evidence>
<comment type="caution">
    <text evidence="5">Lacks conserved residue(s) required for the propagation of feature annotation.</text>
</comment>
<evidence type="ECO:0000259" key="7">
    <source>
        <dbReference type="PROSITE" id="PS50067"/>
    </source>
</evidence>
<dbReference type="InterPro" id="IPR036961">
    <property type="entry name" value="Kinesin_motor_dom_sf"/>
</dbReference>
<evidence type="ECO:0000256" key="6">
    <source>
        <dbReference type="SAM" id="MobiDB-lite"/>
    </source>
</evidence>
<comment type="subcellular location">
    <subcellularLocation>
        <location evidence="1">Cytoplasm</location>
        <location evidence="1">Cytoskeleton</location>
    </subcellularLocation>
</comment>
<dbReference type="PROSITE" id="PS50067">
    <property type="entry name" value="KINESIN_MOTOR_2"/>
    <property type="match status" value="1"/>
</dbReference>
<dbReference type="InterPro" id="IPR027640">
    <property type="entry name" value="Kinesin-like_fam"/>
</dbReference>
<dbReference type="PRINTS" id="PR00380">
    <property type="entry name" value="KINESINHEAVY"/>
</dbReference>
<dbReference type="SMART" id="SM00129">
    <property type="entry name" value="KISc"/>
    <property type="match status" value="1"/>
</dbReference>
<organism evidence="8 9">
    <name type="scientific">Leptobrachium leishanense</name>
    <name type="common">Leishan spiny toad</name>
    <dbReference type="NCBI Taxonomy" id="445787"/>
    <lineage>
        <taxon>Eukaryota</taxon>
        <taxon>Metazoa</taxon>
        <taxon>Chordata</taxon>
        <taxon>Craniata</taxon>
        <taxon>Vertebrata</taxon>
        <taxon>Euteleostomi</taxon>
        <taxon>Amphibia</taxon>
        <taxon>Batrachia</taxon>
        <taxon>Anura</taxon>
        <taxon>Pelobatoidea</taxon>
        <taxon>Megophryidae</taxon>
        <taxon>Leptobrachium</taxon>
    </lineage>
</organism>
<sequence>RTAPSNQRRTPQGPPPRSAACIQHPDPLPGQEDVPLVQQVRSSPSGSYNVFSITEVYNNNIFDLLAQDSFGELGLKRDIITNKDGKSEVPYLTHEYVKNAADVLDLVRKGLQMRIQQSTLIHDHSSRSHLVITLTITAHSFQGQKCKNMPTEQQEAGRQHNLCHEVCLRRTSIVYIELGMSGVKGAALRETSFINRSLSALSDVLGALSERCSHIPYRNSRLTHLLQDSIGGDAKLLIMLCVSPCQKFTAETLQTLGSGTRARQVSRPLTKKRIPARCKAK</sequence>
<dbReference type="GO" id="GO:0008017">
    <property type="term" value="F:microtubule binding"/>
    <property type="evidence" value="ECO:0007669"/>
    <property type="project" value="InterPro"/>
</dbReference>
<dbReference type="InterPro" id="IPR001752">
    <property type="entry name" value="Kinesin_motor_dom"/>
</dbReference>
<evidence type="ECO:0000313" key="9">
    <source>
        <dbReference type="Proteomes" id="UP000694569"/>
    </source>
</evidence>
<dbReference type="SUPFAM" id="SSF52540">
    <property type="entry name" value="P-loop containing nucleoside triphosphate hydrolases"/>
    <property type="match status" value="1"/>
</dbReference>
<reference evidence="8" key="2">
    <citation type="submission" date="2025-09" db="UniProtKB">
        <authorList>
            <consortium name="Ensembl"/>
        </authorList>
    </citation>
    <scope>IDENTIFICATION</scope>
</reference>
<dbReference type="GO" id="GO:0007018">
    <property type="term" value="P:microtubule-based movement"/>
    <property type="evidence" value="ECO:0007669"/>
    <property type="project" value="InterPro"/>
</dbReference>
<name>A0A8C5Q227_9ANUR</name>
<protein>
    <recommendedName>
        <fullName evidence="7">Kinesin motor domain-containing protein</fullName>
    </recommendedName>
</protein>
<comment type="similarity">
    <text evidence="5">Belongs to the TRAFAC class myosin-kinesin ATPase superfamily. Kinesin family.</text>
</comment>
<evidence type="ECO:0000256" key="5">
    <source>
        <dbReference type="PROSITE-ProRule" id="PRU00283"/>
    </source>
</evidence>
<proteinExistence type="inferred from homology"/>
<dbReference type="GO" id="GO:0003777">
    <property type="term" value="F:microtubule motor activity"/>
    <property type="evidence" value="ECO:0007669"/>
    <property type="project" value="InterPro"/>
</dbReference>
<dbReference type="Pfam" id="PF00225">
    <property type="entry name" value="Kinesin"/>
    <property type="match status" value="1"/>
</dbReference>
<evidence type="ECO:0000256" key="2">
    <source>
        <dbReference type="ARBA" id="ARBA00022741"/>
    </source>
</evidence>
<accession>A0A8C5Q227</accession>
<dbReference type="InterPro" id="IPR027417">
    <property type="entry name" value="P-loop_NTPase"/>
</dbReference>
<evidence type="ECO:0000256" key="3">
    <source>
        <dbReference type="ARBA" id="ARBA00022840"/>
    </source>
</evidence>
<evidence type="ECO:0000256" key="4">
    <source>
        <dbReference type="ARBA" id="ARBA00023212"/>
    </source>
</evidence>
<feature type="region of interest" description="Disordered" evidence="6">
    <location>
        <begin position="1"/>
        <end position="30"/>
    </location>
</feature>
<keyword evidence="2" id="KW-0547">Nucleotide-binding</keyword>
<dbReference type="Proteomes" id="UP000694569">
    <property type="component" value="Unplaced"/>
</dbReference>
<reference evidence="8" key="1">
    <citation type="submission" date="2025-08" db="UniProtKB">
        <authorList>
            <consortium name="Ensembl"/>
        </authorList>
    </citation>
    <scope>IDENTIFICATION</scope>
</reference>
<evidence type="ECO:0000313" key="8">
    <source>
        <dbReference type="Ensembl" id="ENSLLEP00000031683.1"/>
    </source>
</evidence>
<keyword evidence="9" id="KW-1185">Reference proteome</keyword>
<keyword evidence="4" id="KW-0206">Cytoskeleton</keyword>
<feature type="compositionally biased region" description="Polar residues" evidence="6">
    <location>
        <begin position="1"/>
        <end position="10"/>
    </location>
</feature>
<dbReference type="PANTHER" id="PTHR47972">
    <property type="entry name" value="KINESIN-LIKE PROTEIN KLP-3"/>
    <property type="match status" value="1"/>
</dbReference>
<keyword evidence="4" id="KW-0963">Cytoplasm</keyword>